<name>A0A9W8CTQ0_9FUNG</name>
<organism evidence="4 5">
    <name type="scientific">Coemansia erecta</name>
    <dbReference type="NCBI Taxonomy" id="147472"/>
    <lineage>
        <taxon>Eukaryota</taxon>
        <taxon>Fungi</taxon>
        <taxon>Fungi incertae sedis</taxon>
        <taxon>Zoopagomycota</taxon>
        <taxon>Kickxellomycotina</taxon>
        <taxon>Kickxellomycetes</taxon>
        <taxon>Kickxellales</taxon>
        <taxon>Kickxellaceae</taxon>
        <taxon>Coemansia</taxon>
    </lineage>
</organism>
<protein>
    <submittedName>
        <fullName evidence="4">Uncharacterized protein</fullName>
    </submittedName>
</protein>
<feature type="signal peptide" evidence="3">
    <location>
        <begin position="1"/>
        <end position="20"/>
    </location>
</feature>
<accession>A0A9W8CTQ0</accession>
<dbReference type="OrthoDB" id="5542990at2759"/>
<proteinExistence type="predicted"/>
<feature type="region of interest" description="Disordered" evidence="1">
    <location>
        <begin position="660"/>
        <end position="732"/>
    </location>
</feature>
<dbReference type="EMBL" id="JANBOJ010000083">
    <property type="protein sequence ID" value="KAJ1723057.1"/>
    <property type="molecule type" value="Genomic_DNA"/>
</dbReference>
<keyword evidence="2" id="KW-1133">Transmembrane helix</keyword>
<feature type="transmembrane region" description="Helical" evidence="2">
    <location>
        <begin position="177"/>
        <end position="201"/>
    </location>
</feature>
<evidence type="ECO:0000313" key="4">
    <source>
        <dbReference type="EMBL" id="KAJ1723057.1"/>
    </source>
</evidence>
<gene>
    <name evidence="4" type="ORF">LPJ53_002583</name>
</gene>
<feature type="transmembrane region" description="Helical" evidence="2">
    <location>
        <begin position="38"/>
        <end position="56"/>
    </location>
</feature>
<evidence type="ECO:0000313" key="5">
    <source>
        <dbReference type="Proteomes" id="UP001149813"/>
    </source>
</evidence>
<keyword evidence="2" id="KW-0812">Transmembrane</keyword>
<comment type="caution">
    <text evidence="4">The sequence shown here is derived from an EMBL/GenBank/DDBJ whole genome shotgun (WGS) entry which is preliminary data.</text>
</comment>
<dbReference type="AlphaFoldDB" id="A0A9W8CTQ0"/>
<reference evidence="4" key="1">
    <citation type="submission" date="2022-07" db="EMBL/GenBank/DDBJ databases">
        <title>Phylogenomic reconstructions and comparative analyses of Kickxellomycotina fungi.</title>
        <authorList>
            <person name="Reynolds N.K."/>
            <person name="Stajich J.E."/>
            <person name="Barry K."/>
            <person name="Grigoriev I.V."/>
            <person name="Crous P."/>
            <person name="Smith M.E."/>
        </authorList>
    </citation>
    <scope>NUCLEOTIDE SEQUENCE</scope>
    <source>
        <strain evidence="4">NBRC 32514</strain>
    </source>
</reference>
<sequence length="800" mass="90377">MIHNLETMVLLYLLLGATAAADSGGGGGGGIQTNQMDLLSGIPALLVVFVGIVQIWPSPAQMCRPGLYAFLNWLKDSVENDFYISIHSCDKRCQTQLFEPTLGSINRRICINVGDAQETGCIDSGYVSVDELIDIIQADGNSVTLAELAMTARYPQIKQLSRIITVLRFSPTLGRRVIIFQWLAVSVMYVLSWLFSGWLFLGIKRLLRGLWNDVRRVFGLLPVDYAQYRRFGLGYHIAELAEHRLVFEHLPWVRYSVYYLLLKLAGRKLSIRAWGIEDKKTIYKKNNDTIGINRGSENSPVFEHPMVDQRRLAALIATDKCSAALLLFAISLHSLRVMMLCRSIGFLPAHIITGSFSNVFLKLEHTIIAFVCPRLETVYKTMYVYQGYNKNNTEIGPEIRDYLHLSYSLLLKKLQSPLGDQITGQQQINILINLALRDIDTAYVDWARHKIPRNPDSPQPDIEGIIISDKQLNKLCRGHMNVLLNIHTLLESFLVSNIYWGVSVWLLRTLLIVCKDLSLIEPDSSVTGTVQGAGRSGGTSEIIEMLYLLVNSPFSIHPYEQIENGNAADTWVEPKVPKISIKSLKPKPGENILVTKRGELLWMIGDIISFDYDECFTAPMWCVCRGHCRGICTLIVNELDMYLSIRNYFSTPYSFMMDTVEEKSSSEDSPPEQQQQKQQQQEQQQQEQQAHIAQAQSTPEQTPPPPSLTQSAPTQPFSIHSAPVRPDSVHSAPARLGPIFRRVLPLRLPSVDKFSQQITKEVAMSEGWLQRDRRQRRKDRYTLVSPSGNIRVETDAAEPQ</sequence>
<keyword evidence="2" id="KW-0472">Membrane</keyword>
<evidence type="ECO:0000256" key="1">
    <source>
        <dbReference type="SAM" id="MobiDB-lite"/>
    </source>
</evidence>
<feature type="compositionally biased region" description="Low complexity" evidence="1">
    <location>
        <begin position="672"/>
        <end position="700"/>
    </location>
</feature>
<feature type="chain" id="PRO_5040931216" evidence="3">
    <location>
        <begin position="21"/>
        <end position="800"/>
    </location>
</feature>
<evidence type="ECO:0000256" key="2">
    <source>
        <dbReference type="SAM" id="Phobius"/>
    </source>
</evidence>
<dbReference type="Proteomes" id="UP001149813">
    <property type="component" value="Unassembled WGS sequence"/>
</dbReference>
<keyword evidence="3" id="KW-0732">Signal</keyword>
<evidence type="ECO:0000256" key="3">
    <source>
        <dbReference type="SAM" id="SignalP"/>
    </source>
</evidence>
<keyword evidence="5" id="KW-1185">Reference proteome</keyword>